<dbReference type="Proteomes" id="UP000663879">
    <property type="component" value="Unassembled WGS sequence"/>
</dbReference>
<reference evidence="8" key="1">
    <citation type="submission" date="2021-02" db="EMBL/GenBank/DDBJ databases">
        <authorList>
            <person name="Nowell W R."/>
        </authorList>
    </citation>
    <scope>NUCLEOTIDE SEQUENCE</scope>
    <source>
        <strain evidence="8">Ploen Becks lab</strain>
    </source>
</reference>
<dbReference type="OrthoDB" id="10061042at2759"/>
<proteinExistence type="predicted"/>
<dbReference type="EMBL" id="CAJNOC010000679">
    <property type="protein sequence ID" value="CAF0790922.1"/>
    <property type="molecule type" value="Genomic_DNA"/>
</dbReference>
<accession>A0A813S6W0</accession>
<feature type="transmembrane region" description="Helical" evidence="6">
    <location>
        <begin position="228"/>
        <end position="249"/>
    </location>
</feature>
<evidence type="ECO:0000256" key="2">
    <source>
        <dbReference type="ARBA" id="ARBA00022692"/>
    </source>
</evidence>
<keyword evidence="9" id="KW-1185">Reference proteome</keyword>
<evidence type="ECO:0000313" key="9">
    <source>
        <dbReference type="Proteomes" id="UP000663879"/>
    </source>
</evidence>
<feature type="region of interest" description="Disordered" evidence="5">
    <location>
        <begin position="1"/>
        <end position="20"/>
    </location>
</feature>
<feature type="transmembrane region" description="Helical" evidence="6">
    <location>
        <begin position="161"/>
        <end position="181"/>
    </location>
</feature>
<gene>
    <name evidence="8" type="ORF">OXX778_LOCUS5964</name>
</gene>
<protein>
    <recommendedName>
        <fullName evidence="7">RDD domain-containing protein</fullName>
    </recommendedName>
</protein>
<feature type="transmembrane region" description="Helical" evidence="6">
    <location>
        <begin position="108"/>
        <end position="128"/>
    </location>
</feature>
<keyword evidence="3 6" id="KW-1133">Transmembrane helix</keyword>
<dbReference type="Pfam" id="PF06271">
    <property type="entry name" value="RDD"/>
    <property type="match status" value="1"/>
</dbReference>
<comment type="caution">
    <text evidence="8">The sequence shown here is derived from an EMBL/GenBank/DDBJ whole genome shotgun (WGS) entry which is preliminary data.</text>
</comment>
<evidence type="ECO:0000256" key="6">
    <source>
        <dbReference type="SAM" id="Phobius"/>
    </source>
</evidence>
<dbReference type="GO" id="GO:0016020">
    <property type="term" value="C:membrane"/>
    <property type="evidence" value="ECO:0007669"/>
    <property type="project" value="UniProtKB-SubCell"/>
</dbReference>
<dbReference type="InterPro" id="IPR010432">
    <property type="entry name" value="RDD"/>
</dbReference>
<keyword evidence="4 6" id="KW-0472">Membrane</keyword>
<evidence type="ECO:0000313" key="8">
    <source>
        <dbReference type="EMBL" id="CAF0790922.1"/>
    </source>
</evidence>
<evidence type="ECO:0000256" key="3">
    <source>
        <dbReference type="ARBA" id="ARBA00022989"/>
    </source>
</evidence>
<dbReference type="InterPro" id="IPR039871">
    <property type="entry name" value="FAM8A1"/>
</dbReference>
<sequence>MTSSCNDPIEPKNDTEDQNKPNIELISQWYQSYYLWTSAYMLNTLMNSQNKLTPNQQNIFQPTSPQTSRLNGQETRFNVNVQIQVEAFNSQPRIYKIPSMLKRFTAEFIDAVYIQICKAILAIIVLNYTNIIDENSFNFFDFVEEILTEDNYQNIKFPMELFMLEIIYVSISVAFEAFCLYKKGYTLGKYIMNLKVVTCNSFTERPNYQVIVRPASPLSLKSTLIRTVFKNFSIFILFPTILFFILPAFTESGQTSYDKAANTLVVEGI</sequence>
<keyword evidence="2 6" id="KW-0812">Transmembrane</keyword>
<feature type="domain" description="RDD" evidence="7">
    <location>
        <begin position="98"/>
        <end position="262"/>
    </location>
</feature>
<comment type="subcellular location">
    <subcellularLocation>
        <location evidence="1">Membrane</location>
        <topology evidence="1">Multi-pass membrane protein</topology>
    </subcellularLocation>
</comment>
<evidence type="ECO:0000256" key="1">
    <source>
        <dbReference type="ARBA" id="ARBA00004141"/>
    </source>
</evidence>
<evidence type="ECO:0000259" key="7">
    <source>
        <dbReference type="Pfam" id="PF06271"/>
    </source>
</evidence>
<dbReference type="PANTHER" id="PTHR13659:SF5">
    <property type="entry name" value="PROTEIN FAM8A1"/>
    <property type="match status" value="1"/>
</dbReference>
<evidence type="ECO:0000256" key="5">
    <source>
        <dbReference type="SAM" id="MobiDB-lite"/>
    </source>
</evidence>
<evidence type="ECO:0000256" key="4">
    <source>
        <dbReference type="ARBA" id="ARBA00023136"/>
    </source>
</evidence>
<feature type="compositionally biased region" description="Basic and acidic residues" evidence="5">
    <location>
        <begin position="9"/>
        <end position="19"/>
    </location>
</feature>
<name>A0A813S6W0_9BILA</name>
<dbReference type="AlphaFoldDB" id="A0A813S6W0"/>
<organism evidence="8 9">
    <name type="scientific">Brachionus calyciflorus</name>
    <dbReference type="NCBI Taxonomy" id="104777"/>
    <lineage>
        <taxon>Eukaryota</taxon>
        <taxon>Metazoa</taxon>
        <taxon>Spiralia</taxon>
        <taxon>Gnathifera</taxon>
        <taxon>Rotifera</taxon>
        <taxon>Eurotatoria</taxon>
        <taxon>Monogononta</taxon>
        <taxon>Pseudotrocha</taxon>
        <taxon>Ploima</taxon>
        <taxon>Brachionidae</taxon>
        <taxon>Brachionus</taxon>
    </lineage>
</organism>
<dbReference type="PANTHER" id="PTHR13659">
    <property type="entry name" value="AUTOSOMAL HIGHLY CONSERVED PROTEIN"/>
    <property type="match status" value="1"/>
</dbReference>